<evidence type="ECO:0000259" key="6">
    <source>
        <dbReference type="Pfam" id="PF04932"/>
    </source>
</evidence>
<dbReference type="PANTHER" id="PTHR37422">
    <property type="entry name" value="TEICHURONIC ACID BIOSYNTHESIS PROTEIN TUAE"/>
    <property type="match status" value="1"/>
</dbReference>
<evidence type="ECO:0000256" key="2">
    <source>
        <dbReference type="ARBA" id="ARBA00022692"/>
    </source>
</evidence>
<dbReference type="InterPro" id="IPR051533">
    <property type="entry name" value="WaaL-like"/>
</dbReference>
<feature type="transmembrane region" description="Helical" evidence="5">
    <location>
        <begin position="181"/>
        <end position="198"/>
    </location>
</feature>
<organism evidence="7 8">
    <name type="scientific">Rossellomorea aquimaris</name>
    <dbReference type="NCBI Taxonomy" id="189382"/>
    <lineage>
        <taxon>Bacteria</taxon>
        <taxon>Bacillati</taxon>
        <taxon>Bacillota</taxon>
        <taxon>Bacilli</taxon>
        <taxon>Bacillales</taxon>
        <taxon>Bacillaceae</taxon>
        <taxon>Rossellomorea</taxon>
    </lineage>
</organism>
<comment type="caution">
    <text evidence="7">The sequence shown here is derived from an EMBL/GenBank/DDBJ whole genome shotgun (WGS) entry which is preliminary data.</text>
</comment>
<feature type="transmembrane region" description="Helical" evidence="5">
    <location>
        <begin position="33"/>
        <end position="53"/>
    </location>
</feature>
<feature type="transmembrane region" description="Helical" evidence="5">
    <location>
        <begin position="369"/>
        <end position="387"/>
    </location>
</feature>
<name>A0A5D4TTN0_9BACI</name>
<evidence type="ECO:0000256" key="1">
    <source>
        <dbReference type="ARBA" id="ARBA00004141"/>
    </source>
</evidence>
<dbReference type="Pfam" id="PF04932">
    <property type="entry name" value="Wzy_C"/>
    <property type="match status" value="1"/>
</dbReference>
<feature type="transmembrane region" description="Helical" evidence="5">
    <location>
        <begin position="89"/>
        <end position="107"/>
    </location>
</feature>
<reference evidence="7 8" key="1">
    <citation type="submission" date="2019-08" db="EMBL/GenBank/DDBJ databases">
        <title>Bacillus genomes from the desert of Cuatro Cienegas, Coahuila.</title>
        <authorList>
            <person name="Olmedo-Alvarez G."/>
        </authorList>
    </citation>
    <scope>NUCLEOTIDE SEQUENCE [LARGE SCALE GENOMIC DNA]</scope>
    <source>
        <strain evidence="7 8">CH451a_14T</strain>
    </source>
</reference>
<accession>A0A5D4TTN0</accession>
<feature type="transmembrane region" description="Helical" evidence="5">
    <location>
        <begin position="346"/>
        <end position="363"/>
    </location>
</feature>
<dbReference type="AlphaFoldDB" id="A0A5D4TTN0"/>
<dbReference type="InterPro" id="IPR007016">
    <property type="entry name" value="O-antigen_ligase-rel_domated"/>
</dbReference>
<evidence type="ECO:0000256" key="5">
    <source>
        <dbReference type="SAM" id="Phobius"/>
    </source>
</evidence>
<evidence type="ECO:0000256" key="3">
    <source>
        <dbReference type="ARBA" id="ARBA00022989"/>
    </source>
</evidence>
<feature type="domain" description="O-antigen ligase-related" evidence="6">
    <location>
        <begin position="187"/>
        <end position="326"/>
    </location>
</feature>
<dbReference type="Proteomes" id="UP000325054">
    <property type="component" value="Unassembled WGS sequence"/>
</dbReference>
<gene>
    <name evidence="7" type="ORF">FZC80_12495</name>
</gene>
<keyword evidence="3 5" id="KW-1133">Transmembrane helix</keyword>
<feature type="transmembrane region" description="Helical" evidence="5">
    <location>
        <begin position="65"/>
        <end position="83"/>
    </location>
</feature>
<evidence type="ECO:0000313" key="8">
    <source>
        <dbReference type="Proteomes" id="UP000325054"/>
    </source>
</evidence>
<evidence type="ECO:0000256" key="4">
    <source>
        <dbReference type="ARBA" id="ARBA00023136"/>
    </source>
</evidence>
<feature type="transmembrane region" description="Helical" evidence="5">
    <location>
        <begin position="204"/>
        <end position="224"/>
    </location>
</feature>
<feature type="transmembrane region" description="Helical" evidence="5">
    <location>
        <begin position="236"/>
        <end position="259"/>
    </location>
</feature>
<protein>
    <recommendedName>
        <fullName evidence="6">O-antigen ligase-related domain-containing protein</fullName>
    </recommendedName>
</protein>
<feature type="transmembrane region" description="Helical" evidence="5">
    <location>
        <begin position="114"/>
        <end position="132"/>
    </location>
</feature>
<keyword evidence="2 5" id="KW-0812">Transmembrane</keyword>
<feature type="transmembrane region" description="Helical" evidence="5">
    <location>
        <begin position="152"/>
        <end position="174"/>
    </location>
</feature>
<keyword evidence="4 5" id="KW-0472">Membrane</keyword>
<dbReference type="GO" id="GO:0016020">
    <property type="term" value="C:membrane"/>
    <property type="evidence" value="ECO:0007669"/>
    <property type="project" value="UniProtKB-SubCell"/>
</dbReference>
<sequence>MDKIYRVLLVVALSLIFITGSTARSLELAYLTNYFLIIGGVILFVITILFNKGNINIYTGKLDNLYFIFIFGCILTALVNSDLNSLMTAFKYLSFYLLFILCIPNISKLISPKIITSSFMLSGLFILLVSFSENSPALNTARYSGIFDNPNSFGLFSTTLFSYILFLFISNVIFKYNFKVSVLYLILLIITFYMIIITSSRTSFLAAIFLIFIVIFSYLVIILFEKSILKKHIKPTVIGVFLLTGVLFLVSNTQIITLIQGNIIEKFARNSGDITSSRSDIWNYIIDEASLFGAGSGYVNELGYSAHNTFFEMIESFGVFAGSFYIAFWLIAYVKSFTYLFKNHKSNIHAFFPLISISNFLLLSMMEVLTVHSATILAMLSIGFAFYRPKSN</sequence>
<dbReference type="RefSeq" id="WP_148991992.1">
    <property type="nucleotide sequence ID" value="NZ_VTEW01000008.1"/>
</dbReference>
<dbReference type="OrthoDB" id="2739815at2"/>
<feature type="transmembrane region" description="Helical" evidence="5">
    <location>
        <begin position="317"/>
        <end position="334"/>
    </location>
</feature>
<evidence type="ECO:0000313" key="7">
    <source>
        <dbReference type="EMBL" id="TYS78555.1"/>
    </source>
</evidence>
<proteinExistence type="predicted"/>
<dbReference type="EMBL" id="VTEW01000008">
    <property type="protein sequence ID" value="TYS78555.1"/>
    <property type="molecule type" value="Genomic_DNA"/>
</dbReference>
<comment type="subcellular location">
    <subcellularLocation>
        <location evidence="1">Membrane</location>
        <topology evidence="1">Multi-pass membrane protein</topology>
    </subcellularLocation>
</comment>
<dbReference type="PANTHER" id="PTHR37422:SF13">
    <property type="entry name" value="LIPOPOLYSACCHARIDE BIOSYNTHESIS PROTEIN PA4999-RELATED"/>
    <property type="match status" value="1"/>
</dbReference>